<dbReference type="Proteomes" id="UP000256599">
    <property type="component" value="Unassembled WGS sequence"/>
</dbReference>
<dbReference type="AlphaFoldDB" id="A0A3D8I3V2"/>
<sequence length="192" mass="21867">MIEDFKALLIQMLSYISLYELALLLALFFVFIMIFTLGLLLRGRRFIAEIFFFLSAGVICAAPFVLHFVMKNVFYTTEVNITSAHAMQYTKGFFVSGEITHKGKIPISQCYVAVNEVRDESGSKIMNVINSIFPKSSSGTFFNAQIAPGGQHEFAIIVPHFEGKEPFLYRIYIDCYLSNQFAHKIQDKHITH</sequence>
<evidence type="ECO:0000313" key="3">
    <source>
        <dbReference type="Proteomes" id="UP000256599"/>
    </source>
</evidence>
<comment type="caution">
    <text evidence="2">The sequence shown here is derived from an EMBL/GenBank/DDBJ whole genome shotgun (WGS) entry which is preliminary data.</text>
</comment>
<feature type="transmembrane region" description="Helical" evidence="1">
    <location>
        <begin position="21"/>
        <end position="41"/>
    </location>
</feature>
<keyword evidence="1" id="KW-0472">Membrane</keyword>
<keyword evidence="1" id="KW-1133">Transmembrane helix</keyword>
<dbReference type="EMBL" id="NXLR01000008">
    <property type="protein sequence ID" value="RDU59822.1"/>
    <property type="molecule type" value="Genomic_DNA"/>
</dbReference>
<dbReference type="RefSeq" id="WP_104700133.1">
    <property type="nucleotide sequence ID" value="NZ_FZPP01000021.1"/>
</dbReference>
<accession>A0A3D8I3V2</accession>
<evidence type="ECO:0000256" key="1">
    <source>
        <dbReference type="SAM" id="Phobius"/>
    </source>
</evidence>
<proteinExistence type="predicted"/>
<protein>
    <submittedName>
        <fullName evidence="2">DUF2393 domain-containing protein</fullName>
    </submittedName>
</protein>
<reference evidence="2 3" key="1">
    <citation type="submission" date="2018-04" db="EMBL/GenBank/DDBJ databases">
        <title>Novel Campyloabacter and Helicobacter Species and Strains.</title>
        <authorList>
            <person name="Mannion A.J."/>
            <person name="Shen Z."/>
            <person name="Fox J.G."/>
        </authorList>
    </citation>
    <scope>NUCLEOTIDE SEQUENCE [LARGE SCALE GENOMIC DNA]</scope>
    <source>
        <strain evidence="2 3">MIT 98-6070</strain>
    </source>
</reference>
<gene>
    <name evidence="2" type="ORF">CQA63_05245</name>
</gene>
<dbReference type="InterPro" id="IPR013417">
    <property type="entry name" value="CHP02588"/>
</dbReference>
<evidence type="ECO:0000313" key="2">
    <source>
        <dbReference type="EMBL" id="RDU59822.1"/>
    </source>
</evidence>
<keyword evidence="1" id="KW-0812">Transmembrane</keyword>
<organism evidence="2 3">
    <name type="scientific">Helicobacter marmotae</name>
    <dbReference type="NCBI Taxonomy" id="152490"/>
    <lineage>
        <taxon>Bacteria</taxon>
        <taxon>Pseudomonadati</taxon>
        <taxon>Campylobacterota</taxon>
        <taxon>Epsilonproteobacteria</taxon>
        <taxon>Campylobacterales</taxon>
        <taxon>Helicobacteraceae</taxon>
        <taxon>Helicobacter</taxon>
    </lineage>
</organism>
<dbReference type="OrthoDB" id="5325158at2"/>
<keyword evidence="3" id="KW-1185">Reference proteome</keyword>
<dbReference type="Pfam" id="PF09624">
    <property type="entry name" value="DUF2393"/>
    <property type="match status" value="1"/>
</dbReference>
<feature type="transmembrane region" description="Helical" evidence="1">
    <location>
        <begin position="50"/>
        <end position="70"/>
    </location>
</feature>
<name>A0A3D8I3V2_9HELI</name>